<evidence type="ECO:0000256" key="1">
    <source>
        <dbReference type="SAM" id="MobiDB-lite"/>
    </source>
</evidence>
<dbReference type="PANTHER" id="PTHR35394:SF5">
    <property type="entry name" value="DUF3176 DOMAIN-CONTAINING PROTEIN"/>
    <property type="match status" value="1"/>
</dbReference>
<reference evidence="3" key="1">
    <citation type="journal article" date="2020" name="Stud. Mycol.">
        <title>101 Dothideomycetes genomes: a test case for predicting lifestyles and emergence of pathogens.</title>
        <authorList>
            <person name="Haridas S."/>
            <person name="Albert R."/>
            <person name="Binder M."/>
            <person name="Bloem J."/>
            <person name="Labutti K."/>
            <person name="Salamov A."/>
            <person name="Andreopoulos B."/>
            <person name="Baker S."/>
            <person name="Barry K."/>
            <person name="Bills G."/>
            <person name="Bluhm B."/>
            <person name="Cannon C."/>
            <person name="Castanera R."/>
            <person name="Culley D."/>
            <person name="Daum C."/>
            <person name="Ezra D."/>
            <person name="Gonzalez J."/>
            <person name="Henrissat B."/>
            <person name="Kuo A."/>
            <person name="Liang C."/>
            <person name="Lipzen A."/>
            <person name="Lutzoni F."/>
            <person name="Magnuson J."/>
            <person name="Mondo S."/>
            <person name="Nolan M."/>
            <person name="Ohm R."/>
            <person name="Pangilinan J."/>
            <person name="Park H.-J."/>
            <person name="Ramirez L."/>
            <person name="Alfaro M."/>
            <person name="Sun H."/>
            <person name="Tritt A."/>
            <person name="Yoshinaga Y."/>
            <person name="Zwiers L.-H."/>
            <person name="Turgeon B."/>
            <person name="Goodwin S."/>
            <person name="Spatafora J."/>
            <person name="Crous P."/>
            <person name="Grigoriev I."/>
        </authorList>
    </citation>
    <scope>NUCLEOTIDE SEQUENCE</scope>
    <source>
        <strain evidence="3">CBS 675.92</strain>
    </source>
</reference>
<dbReference type="EMBL" id="ML977010">
    <property type="protein sequence ID" value="KAF1952530.1"/>
    <property type="molecule type" value="Genomic_DNA"/>
</dbReference>
<accession>A0A6A5TKS5</accession>
<dbReference type="PANTHER" id="PTHR35394">
    <property type="entry name" value="DUF3176 DOMAIN-CONTAINING PROTEIN"/>
    <property type="match status" value="1"/>
</dbReference>
<feature type="transmembrane region" description="Helical" evidence="2">
    <location>
        <begin position="194"/>
        <end position="218"/>
    </location>
</feature>
<keyword evidence="2" id="KW-0812">Transmembrane</keyword>
<evidence type="ECO:0000313" key="4">
    <source>
        <dbReference type="Proteomes" id="UP000800035"/>
    </source>
</evidence>
<name>A0A6A5TKS5_9PLEO</name>
<dbReference type="Proteomes" id="UP000800035">
    <property type="component" value="Unassembled WGS sequence"/>
</dbReference>
<protein>
    <recommendedName>
        <fullName evidence="5">DUF3176 domain-containing protein</fullName>
    </recommendedName>
</protein>
<evidence type="ECO:0000313" key="3">
    <source>
        <dbReference type="EMBL" id="KAF1952530.1"/>
    </source>
</evidence>
<proteinExistence type="predicted"/>
<organism evidence="3 4">
    <name type="scientific">Byssothecium circinans</name>
    <dbReference type="NCBI Taxonomy" id="147558"/>
    <lineage>
        <taxon>Eukaryota</taxon>
        <taxon>Fungi</taxon>
        <taxon>Dikarya</taxon>
        <taxon>Ascomycota</taxon>
        <taxon>Pezizomycotina</taxon>
        <taxon>Dothideomycetes</taxon>
        <taxon>Pleosporomycetidae</taxon>
        <taxon>Pleosporales</taxon>
        <taxon>Massarineae</taxon>
        <taxon>Massarinaceae</taxon>
        <taxon>Byssothecium</taxon>
    </lineage>
</organism>
<dbReference type="OrthoDB" id="5242705at2759"/>
<keyword evidence="2" id="KW-1133">Transmembrane helix</keyword>
<gene>
    <name evidence="3" type="ORF">CC80DRAFT_479340</name>
</gene>
<keyword evidence="4" id="KW-1185">Reference proteome</keyword>
<dbReference type="AlphaFoldDB" id="A0A6A5TKS5"/>
<evidence type="ECO:0008006" key="5">
    <source>
        <dbReference type="Google" id="ProtNLM"/>
    </source>
</evidence>
<feature type="transmembrane region" description="Helical" evidence="2">
    <location>
        <begin position="230"/>
        <end position="251"/>
    </location>
</feature>
<sequence>MARTPNSQQWPPYPHIPIYLETSDNSGTARSYRSIAPIAPSPEIRTEKRSIQYLAAASTQFTSIPTPASPVSPATQFTNLSPIWPIPEPLPQPPPEIAQQPPRRPALRFFPSSRPRVQLGVPVDEQSEKAQKSPPHPGRRSRLGLGIEDVLSPQTPISIPSSDTEMDKRSSNIAQRIEEGLWRYSLSGNVIKRWLLEIICWLVSAVSMATIVGFLIYYKNKKIPNWPGSLTLNAFIAILSKISGAALILPVSEALGQLKWSWFQGHSKTMWDFEIFDNASRGPWGAFLLLIRTKGRALAALGAIITLFSLALDPFFQQVVDFPDRWSLQGTGAIPRVVWYAPNYLAEFRGGTLQAQSDAEIFSVAKKFFYDNGTQPIQVGNGTRAELPISCPTGNCTWAPYKSLGVCSKCVDVSNMLTFQCMDTTVDWIANLTGSGTESTYPNGTVCGYFFNAKNESGPPIMMSGYLTTAVQSEAGSARKGEVLLSRLLPLVSSPSKRPIFGGSVHFKNVRNPLLDVMIVSAANGLESVLRNQTPIAQECLLSWCVKTIKSTYFQAMYEEEILETVENGTAGPYPWVATPLKNGFDTYYRENVTIQTPAVVNGSDAVGFGMQNSTFYKIDTVFNEAFPSFYTTTGAPSAKPILRYRFYITGLPYTRNLDFNPWISNNVTLHMEKLATAITNVMRSNPTVDRVIGDAFSMEAYVLVRWEWLILPLSLLLLSLLFLVATMKKTSKEGVWKTSAIATLLYGLPDDMQKKITATANEGTPRAKAKELKVKLHATQGWRVSGNLFSPVTPKPKQYQPPLGWI</sequence>
<dbReference type="Pfam" id="PF11374">
    <property type="entry name" value="DUF3176"/>
    <property type="match status" value="1"/>
</dbReference>
<feature type="region of interest" description="Disordered" evidence="1">
    <location>
        <begin position="88"/>
        <end position="145"/>
    </location>
</feature>
<keyword evidence="2" id="KW-0472">Membrane</keyword>
<evidence type="ECO:0000256" key="2">
    <source>
        <dbReference type="SAM" id="Phobius"/>
    </source>
</evidence>
<dbReference type="InterPro" id="IPR021514">
    <property type="entry name" value="DUF3176"/>
</dbReference>
<feature type="transmembrane region" description="Helical" evidence="2">
    <location>
        <begin position="707"/>
        <end position="728"/>
    </location>
</feature>